<evidence type="ECO:0000313" key="3">
    <source>
        <dbReference type="EMBL" id="ANZ40394.1"/>
    </source>
</evidence>
<keyword evidence="1" id="KW-0812">Transmembrane</keyword>
<reference evidence="3 4" key="1">
    <citation type="submission" date="2016-07" db="EMBL/GenBank/DDBJ databases">
        <title>Complete genome sequence of the Lentzea guizhouensis DHS C013.</title>
        <authorList>
            <person name="Cao C."/>
        </authorList>
    </citation>
    <scope>NUCLEOTIDE SEQUENCE [LARGE SCALE GENOMIC DNA]</scope>
    <source>
        <strain evidence="3 4">DHS C013</strain>
    </source>
</reference>
<evidence type="ECO:0000256" key="2">
    <source>
        <dbReference type="SAM" id="SignalP"/>
    </source>
</evidence>
<dbReference type="EMBL" id="CP016793">
    <property type="protein sequence ID" value="ANZ40394.1"/>
    <property type="molecule type" value="Genomic_DNA"/>
</dbReference>
<sequence length="225" mass="22342">MRGAAAVVALPAGVAAVAAFAQGTAKPSGGGGSTGGFSGVCGLPSIGPLGRGGSVGSLGVTFSAPVGPVVLGAVGFTLAVVGACWLAARFRLALRGPLWTVAGLAAVGLVAALVVGDPAVAGGGLLLFPTVVFGAVLLGFGLPWTLHADGALACALDGVTPPSPVGLTWWWHCCSCSASRRAGGVAGRCARCCWWVRERVRRSGCWRGGCRGCRCGSVWRRSGSR</sequence>
<keyword evidence="2" id="KW-0732">Signal</keyword>
<keyword evidence="1" id="KW-0472">Membrane</keyword>
<dbReference type="KEGG" id="led:BBK82_34625"/>
<gene>
    <name evidence="3" type="ORF">BBK82_34625</name>
</gene>
<evidence type="ECO:0000313" key="4">
    <source>
        <dbReference type="Proteomes" id="UP000093053"/>
    </source>
</evidence>
<feature type="transmembrane region" description="Helical" evidence="1">
    <location>
        <begin position="66"/>
        <end position="86"/>
    </location>
</feature>
<accession>A0A1B2HRN2</accession>
<feature type="signal peptide" evidence="2">
    <location>
        <begin position="1"/>
        <end position="21"/>
    </location>
</feature>
<name>A0A1B2HRN2_9PSEU</name>
<proteinExistence type="predicted"/>
<organism evidence="3 4">
    <name type="scientific">Lentzea guizhouensis</name>
    <dbReference type="NCBI Taxonomy" id="1586287"/>
    <lineage>
        <taxon>Bacteria</taxon>
        <taxon>Bacillati</taxon>
        <taxon>Actinomycetota</taxon>
        <taxon>Actinomycetes</taxon>
        <taxon>Pseudonocardiales</taxon>
        <taxon>Pseudonocardiaceae</taxon>
        <taxon>Lentzea</taxon>
    </lineage>
</organism>
<keyword evidence="1" id="KW-1133">Transmembrane helix</keyword>
<protein>
    <recommendedName>
        <fullName evidence="5">Integral membrane protein</fullName>
    </recommendedName>
</protein>
<dbReference type="AlphaFoldDB" id="A0A1B2HRN2"/>
<keyword evidence="4" id="KW-1185">Reference proteome</keyword>
<evidence type="ECO:0008006" key="5">
    <source>
        <dbReference type="Google" id="ProtNLM"/>
    </source>
</evidence>
<evidence type="ECO:0000256" key="1">
    <source>
        <dbReference type="SAM" id="Phobius"/>
    </source>
</evidence>
<feature type="transmembrane region" description="Helical" evidence="1">
    <location>
        <begin position="98"/>
        <end position="115"/>
    </location>
</feature>
<feature type="chain" id="PRO_5008538561" description="Integral membrane protein" evidence="2">
    <location>
        <begin position="22"/>
        <end position="225"/>
    </location>
</feature>
<dbReference type="Proteomes" id="UP000093053">
    <property type="component" value="Chromosome"/>
</dbReference>
<feature type="transmembrane region" description="Helical" evidence="1">
    <location>
        <begin position="121"/>
        <end position="142"/>
    </location>
</feature>